<feature type="transmembrane region" description="Helical" evidence="1">
    <location>
        <begin position="41"/>
        <end position="67"/>
    </location>
</feature>
<gene>
    <name evidence="2" type="ORF">MOBUDSM44075_00559</name>
</gene>
<sequence length="151" mass="16023">MSGHVEAPTAAMTTLRWGLVAAGLVSVACGAWLLVDLSTATLIRIAVWAGVGVAIHDFVFAPVTAALGYTGRRWLGRRWWPPVAVAAMCSITLVLLAVPVVDTPGAKPGNPTVLDRDYPLGLVMALTAVWACVPVYVAVSALVRRRHRVSR</sequence>
<evidence type="ECO:0000313" key="2">
    <source>
        <dbReference type="EMBL" id="KMO81332.1"/>
    </source>
</evidence>
<comment type="caution">
    <text evidence="2">The sequence shown here is derived from an EMBL/GenBank/DDBJ whole genome shotgun (WGS) entry which is preliminary data.</text>
</comment>
<dbReference type="PATRIC" id="fig|1807.14.peg.568"/>
<reference evidence="2 3" key="1">
    <citation type="journal article" date="2015" name="Genome Biol. Evol.">
        <title>Characterization of Three Mycobacterium spp. with Potential Use in Bioremediation by Genome Sequencing and Comparative Genomics.</title>
        <authorList>
            <person name="Das S."/>
            <person name="Pettersson B.M."/>
            <person name="Behra P.R."/>
            <person name="Ramesh M."/>
            <person name="Dasgupta S."/>
            <person name="Bhattacharya A."/>
            <person name="Kirsebom L.A."/>
        </authorList>
    </citation>
    <scope>NUCLEOTIDE SEQUENCE [LARGE SCALE GENOMIC DNA]</scope>
    <source>
        <strain evidence="2 3">DSM 44075</strain>
    </source>
</reference>
<evidence type="ECO:0000256" key="1">
    <source>
        <dbReference type="SAM" id="Phobius"/>
    </source>
</evidence>
<dbReference type="Proteomes" id="UP000036313">
    <property type="component" value="Unassembled WGS sequence"/>
</dbReference>
<protein>
    <submittedName>
        <fullName evidence="2">Uncharacterized protein</fullName>
    </submittedName>
</protein>
<dbReference type="EMBL" id="JYNU01000003">
    <property type="protein sequence ID" value="KMO81332.1"/>
    <property type="molecule type" value="Genomic_DNA"/>
</dbReference>
<accession>A0A0J6WHX8</accession>
<evidence type="ECO:0000313" key="3">
    <source>
        <dbReference type="Proteomes" id="UP000036313"/>
    </source>
</evidence>
<keyword evidence="1" id="KW-0812">Transmembrane</keyword>
<feature type="transmembrane region" description="Helical" evidence="1">
    <location>
        <begin position="17"/>
        <end position="35"/>
    </location>
</feature>
<feature type="transmembrane region" description="Helical" evidence="1">
    <location>
        <begin position="79"/>
        <end position="101"/>
    </location>
</feature>
<proteinExistence type="predicted"/>
<feature type="transmembrane region" description="Helical" evidence="1">
    <location>
        <begin position="121"/>
        <end position="143"/>
    </location>
</feature>
<name>A0A0J6WHX8_9MYCO</name>
<keyword evidence="1" id="KW-1133">Transmembrane helix</keyword>
<organism evidence="2 3">
    <name type="scientific">Mycolicibacterium obuense</name>
    <dbReference type="NCBI Taxonomy" id="1807"/>
    <lineage>
        <taxon>Bacteria</taxon>
        <taxon>Bacillati</taxon>
        <taxon>Actinomycetota</taxon>
        <taxon>Actinomycetes</taxon>
        <taxon>Mycobacteriales</taxon>
        <taxon>Mycobacteriaceae</taxon>
        <taxon>Mycolicibacterium</taxon>
    </lineage>
</organism>
<dbReference type="RefSeq" id="WP_131721973.1">
    <property type="nucleotide sequence ID" value="NZ_JYNU01000003.1"/>
</dbReference>
<dbReference type="AlphaFoldDB" id="A0A0J6WHX8"/>
<keyword evidence="1" id="KW-0472">Membrane</keyword>